<dbReference type="NCBIfam" id="TIGR00251">
    <property type="entry name" value="DUF167 family protein"/>
    <property type="match status" value="1"/>
</dbReference>
<dbReference type="AlphaFoldDB" id="A0A2U1B3V9"/>
<dbReference type="InterPro" id="IPR036591">
    <property type="entry name" value="YggU-like_sf"/>
</dbReference>
<keyword evidence="4" id="KW-1185">Reference proteome</keyword>
<dbReference type="RefSeq" id="WP_116883558.1">
    <property type="nucleotide sequence ID" value="NZ_CABMMC010000045.1"/>
</dbReference>
<organism evidence="3 4">
    <name type="scientific">Victivallis vadensis</name>
    <dbReference type="NCBI Taxonomy" id="172901"/>
    <lineage>
        <taxon>Bacteria</taxon>
        <taxon>Pseudomonadati</taxon>
        <taxon>Lentisphaerota</taxon>
        <taxon>Lentisphaeria</taxon>
        <taxon>Victivallales</taxon>
        <taxon>Victivallaceae</taxon>
        <taxon>Victivallis</taxon>
    </lineage>
</organism>
<dbReference type="PANTHER" id="PTHR13420">
    <property type="entry name" value="UPF0235 PROTEIN C15ORF40"/>
    <property type="match status" value="1"/>
</dbReference>
<evidence type="ECO:0000256" key="2">
    <source>
        <dbReference type="HAMAP-Rule" id="MF_00634"/>
    </source>
</evidence>
<dbReference type="GO" id="GO:0005737">
    <property type="term" value="C:cytoplasm"/>
    <property type="evidence" value="ECO:0007669"/>
    <property type="project" value="TreeGrafter"/>
</dbReference>
<dbReference type="GeneID" id="78294863"/>
<protein>
    <recommendedName>
        <fullName evidence="2">UPF0235 protein C8D82_10961</fullName>
    </recommendedName>
</protein>
<proteinExistence type="inferred from homology"/>
<accession>A0A2U1B3V9</accession>
<dbReference type="PANTHER" id="PTHR13420:SF7">
    <property type="entry name" value="UPF0235 PROTEIN C15ORF40"/>
    <property type="match status" value="1"/>
</dbReference>
<evidence type="ECO:0000313" key="3">
    <source>
        <dbReference type="EMBL" id="PVY43376.1"/>
    </source>
</evidence>
<dbReference type="OrthoDB" id="9800587at2"/>
<comment type="caution">
    <text evidence="3">The sequence shown here is derived from an EMBL/GenBank/DDBJ whole genome shotgun (WGS) entry which is preliminary data.</text>
</comment>
<reference evidence="3 4" key="1">
    <citation type="submission" date="2018-04" db="EMBL/GenBank/DDBJ databases">
        <title>Genomic Encyclopedia of Type Strains, Phase IV (KMG-IV): sequencing the most valuable type-strain genomes for metagenomic binning, comparative biology and taxonomic classification.</title>
        <authorList>
            <person name="Goeker M."/>
        </authorList>
    </citation>
    <scope>NUCLEOTIDE SEQUENCE [LARGE SCALE GENOMIC DNA]</scope>
    <source>
        <strain evidence="3 4">DSM 14823</strain>
    </source>
</reference>
<evidence type="ECO:0000313" key="4">
    <source>
        <dbReference type="Proteomes" id="UP000245959"/>
    </source>
</evidence>
<dbReference type="Gene3D" id="3.30.1200.10">
    <property type="entry name" value="YggU-like"/>
    <property type="match status" value="1"/>
</dbReference>
<dbReference type="HAMAP" id="MF_00634">
    <property type="entry name" value="UPF0235"/>
    <property type="match status" value="1"/>
</dbReference>
<sequence length="100" mass="10551">MPVLSETAFKATKGGCLVSLRVQPGASRNAVVGMYGDAVKIALQAPPVDGKANQLLCRLFAEWSGLPKSAVELRSGQTGRSKVLELSGITAEQLKAILER</sequence>
<dbReference type="SUPFAM" id="SSF69786">
    <property type="entry name" value="YggU-like"/>
    <property type="match status" value="1"/>
</dbReference>
<dbReference type="EMBL" id="QEKH01000009">
    <property type="protein sequence ID" value="PVY43376.1"/>
    <property type="molecule type" value="Genomic_DNA"/>
</dbReference>
<dbReference type="Proteomes" id="UP000245959">
    <property type="component" value="Unassembled WGS sequence"/>
</dbReference>
<gene>
    <name evidence="3" type="ORF">C8D82_10961</name>
</gene>
<dbReference type="Pfam" id="PF02594">
    <property type="entry name" value="DUF167"/>
    <property type="match status" value="1"/>
</dbReference>
<name>A0A2U1B3V9_9BACT</name>
<dbReference type="InterPro" id="IPR003746">
    <property type="entry name" value="DUF167"/>
</dbReference>
<dbReference type="SMART" id="SM01152">
    <property type="entry name" value="DUF167"/>
    <property type="match status" value="1"/>
</dbReference>
<evidence type="ECO:0000256" key="1">
    <source>
        <dbReference type="ARBA" id="ARBA00010364"/>
    </source>
</evidence>
<comment type="similarity">
    <text evidence="1 2">Belongs to the UPF0235 family.</text>
</comment>